<dbReference type="AlphaFoldDB" id="A0A383BL75"/>
<dbReference type="Gene3D" id="2.60.40.1120">
    <property type="entry name" value="Carboxypeptidase-like, regulatory domain"/>
    <property type="match status" value="1"/>
</dbReference>
<proteinExistence type="predicted"/>
<accession>A0A383BL75</accession>
<evidence type="ECO:0000313" key="1">
    <source>
        <dbReference type="EMBL" id="SVE20125.1"/>
    </source>
</evidence>
<dbReference type="SUPFAM" id="SSF49464">
    <property type="entry name" value="Carboxypeptidase regulatory domain-like"/>
    <property type="match status" value="1"/>
</dbReference>
<gene>
    <name evidence="1" type="ORF">METZ01_LOCUS472979</name>
</gene>
<dbReference type="InterPro" id="IPR008969">
    <property type="entry name" value="CarboxyPept-like_regulatory"/>
</dbReference>
<reference evidence="1" key="1">
    <citation type="submission" date="2018-05" db="EMBL/GenBank/DDBJ databases">
        <authorList>
            <person name="Lanie J.A."/>
            <person name="Ng W.-L."/>
            <person name="Kazmierczak K.M."/>
            <person name="Andrzejewski T.M."/>
            <person name="Davidsen T.M."/>
            <person name="Wayne K.J."/>
            <person name="Tettelin H."/>
            <person name="Glass J.I."/>
            <person name="Rusch D."/>
            <person name="Podicherti R."/>
            <person name="Tsui H.-C.T."/>
            <person name="Winkler M.E."/>
        </authorList>
    </citation>
    <scope>NUCLEOTIDE SEQUENCE</scope>
</reference>
<sequence>MIIIAAGLVLGGTTGKLTGTVKNKNDNTPLAGCNIVILNTDLGTASDPSGEFTILNIAPGVYSVKAMMIGYQSVTVTQIPISVDKTFRLNFSMDIQFVEGKEIIVVADRGVIQFDRTNSEARVTSDVLETMPLTEV</sequence>
<dbReference type="Pfam" id="PF13620">
    <property type="entry name" value="CarboxypepD_reg"/>
    <property type="match status" value="1"/>
</dbReference>
<organism evidence="1">
    <name type="scientific">marine metagenome</name>
    <dbReference type="NCBI Taxonomy" id="408172"/>
    <lineage>
        <taxon>unclassified sequences</taxon>
        <taxon>metagenomes</taxon>
        <taxon>ecological metagenomes</taxon>
    </lineage>
</organism>
<name>A0A383BL75_9ZZZZ</name>
<feature type="non-terminal residue" evidence="1">
    <location>
        <position position="136"/>
    </location>
</feature>
<dbReference type="EMBL" id="UINC01200987">
    <property type="protein sequence ID" value="SVE20125.1"/>
    <property type="molecule type" value="Genomic_DNA"/>
</dbReference>
<evidence type="ECO:0008006" key="2">
    <source>
        <dbReference type="Google" id="ProtNLM"/>
    </source>
</evidence>
<protein>
    <recommendedName>
        <fullName evidence="2">TonB-dependent receptor plug domain-containing protein</fullName>
    </recommendedName>
</protein>